<dbReference type="Proteomes" id="UP001321760">
    <property type="component" value="Unassembled WGS sequence"/>
</dbReference>
<name>A0AAV9G4L5_9PEZI</name>
<feature type="signal peptide" evidence="1">
    <location>
        <begin position="1"/>
        <end position="18"/>
    </location>
</feature>
<reference evidence="2" key="2">
    <citation type="submission" date="2023-05" db="EMBL/GenBank/DDBJ databases">
        <authorList>
            <consortium name="Lawrence Berkeley National Laboratory"/>
            <person name="Steindorff A."/>
            <person name="Hensen N."/>
            <person name="Bonometti L."/>
            <person name="Westerberg I."/>
            <person name="Brannstrom I.O."/>
            <person name="Guillou S."/>
            <person name="Cros-Aarteil S."/>
            <person name="Calhoun S."/>
            <person name="Haridas S."/>
            <person name="Kuo A."/>
            <person name="Mondo S."/>
            <person name="Pangilinan J."/>
            <person name="Riley R."/>
            <person name="Labutti K."/>
            <person name="Andreopoulos B."/>
            <person name="Lipzen A."/>
            <person name="Chen C."/>
            <person name="Yanf M."/>
            <person name="Daum C."/>
            <person name="Ng V."/>
            <person name="Clum A."/>
            <person name="Ohm R."/>
            <person name="Martin F."/>
            <person name="Silar P."/>
            <person name="Natvig D."/>
            <person name="Lalanne C."/>
            <person name="Gautier V."/>
            <person name="Ament-Velasquez S.L."/>
            <person name="Kruys A."/>
            <person name="Hutchinson M.I."/>
            <person name="Powell A.J."/>
            <person name="Barry K."/>
            <person name="Miller A.N."/>
            <person name="Grigoriev I.V."/>
            <person name="Debuchy R."/>
            <person name="Gladieux P."/>
            <person name="Thoren M.H."/>
            <person name="Johannesson H."/>
        </authorList>
    </citation>
    <scope>NUCLEOTIDE SEQUENCE</scope>
    <source>
        <strain evidence="2">PSN243</strain>
    </source>
</reference>
<keyword evidence="1" id="KW-0732">Signal</keyword>
<sequence>MLAKIVFALTLAVTTVLAAPSNFLAARQDPDDSLCCTPGCVHCMLNSPCSPGPRKCNVVIPFTACCAVIKIKSADGVSNLDGSDGGYHYVNSAGEKVSLISDASEVVAE</sequence>
<evidence type="ECO:0000256" key="1">
    <source>
        <dbReference type="SAM" id="SignalP"/>
    </source>
</evidence>
<comment type="caution">
    <text evidence="2">The sequence shown here is derived from an EMBL/GenBank/DDBJ whole genome shotgun (WGS) entry which is preliminary data.</text>
</comment>
<protein>
    <submittedName>
        <fullName evidence="2">Uncharacterized protein</fullName>
    </submittedName>
</protein>
<feature type="chain" id="PRO_5043821483" evidence="1">
    <location>
        <begin position="19"/>
        <end position="109"/>
    </location>
</feature>
<proteinExistence type="predicted"/>
<evidence type="ECO:0000313" key="3">
    <source>
        <dbReference type="Proteomes" id="UP001321760"/>
    </source>
</evidence>
<organism evidence="2 3">
    <name type="scientific">Podospora aff. communis PSN243</name>
    <dbReference type="NCBI Taxonomy" id="3040156"/>
    <lineage>
        <taxon>Eukaryota</taxon>
        <taxon>Fungi</taxon>
        <taxon>Dikarya</taxon>
        <taxon>Ascomycota</taxon>
        <taxon>Pezizomycotina</taxon>
        <taxon>Sordariomycetes</taxon>
        <taxon>Sordariomycetidae</taxon>
        <taxon>Sordariales</taxon>
        <taxon>Podosporaceae</taxon>
        <taxon>Podospora</taxon>
    </lineage>
</organism>
<accession>A0AAV9G4L5</accession>
<dbReference type="EMBL" id="MU866000">
    <property type="protein sequence ID" value="KAK4443064.1"/>
    <property type="molecule type" value="Genomic_DNA"/>
</dbReference>
<dbReference type="AlphaFoldDB" id="A0AAV9G4L5"/>
<evidence type="ECO:0000313" key="2">
    <source>
        <dbReference type="EMBL" id="KAK4443064.1"/>
    </source>
</evidence>
<gene>
    <name evidence="2" type="ORF">QBC34DRAFT_431057</name>
</gene>
<reference evidence="2" key="1">
    <citation type="journal article" date="2023" name="Mol. Phylogenet. Evol.">
        <title>Genome-scale phylogeny and comparative genomics of the fungal order Sordariales.</title>
        <authorList>
            <person name="Hensen N."/>
            <person name="Bonometti L."/>
            <person name="Westerberg I."/>
            <person name="Brannstrom I.O."/>
            <person name="Guillou S."/>
            <person name="Cros-Aarteil S."/>
            <person name="Calhoun S."/>
            <person name="Haridas S."/>
            <person name="Kuo A."/>
            <person name="Mondo S."/>
            <person name="Pangilinan J."/>
            <person name="Riley R."/>
            <person name="LaButti K."/>
            <person name="Andreopoulos B."/>
            <person name="Lipzen A."/>
            <person name="Chen C."/>
            <person name="Yan M."/>
            <person name="Daum C."/>
            <person name="Ng V."/>
            <person name="Clum A."/>
            <person name="Steindorff A."/>
            <person name="Ohm R.A."/>
            <person name="Martin F."/>
            <person name="Silar P."/>
            <person name="Natvig D.O."/>
            <person name="Lalanne C."/>
            <person name="Gautier V."/>
            <person name="Ament-Velasquez S.L."/>
            <person name="Kruys A."/>
            <person name="Hutchinson M.I."/>
            <person name="Powell A.J."/>
            <person name="Barry K."/>
            <person name="Miller A.N."/>
            <person name="Grigoriev I.V."/>
            <person name="Debuchy R."/>
            <person name="Gladieux P."/>
            <person name="Hiltunen Thoren M."/>
            <person name="Johannesson H."/>
        </authorList>
    </citation>
    <scope>NUCLEOTIDE SEQUENCE</scope>
    <source>
        <strain evidence="2">PSN243</strain>
    </source>
</reference>
<keyword evidence="3" id="KW-1185">Reference proteome</keyword>